<dbReference type="InterPro" id="IPR003265">
    <property type="entry name" value="HhH-GPD_domain"/>
</dbReference>
<dbReference type="EC" id="3.2.2.21" evidence="2"/>
<keyword evidence="4" id="KW-0234">DNA repair</keyword>
<evidence type="ECO:0000256" key="1">
    <source>
        <dbReference type="ARBA" id="ARBA00000086"/>
    </source>
</evidence>
<dbReference type="InterPro" id="IPR051912">
    <property type="entry name" value="Alkylbase_DNA_Glycosylase/TA"/>
</dbReference>
<feature type="domain" description="HhH-GPD" evidence="5">
    <location>
        <begin position="49"/>
        <end position="203"/>
    </location>
</feature>
<gene>
    <name evidence="6" type="ORF">JAO74_10105</name>
</gene>
<dbReference type="Gene3D" id="1.10.340.30">
    <property type="entry name" value="Hypothetical protein, domain 2"/>
    <property type="match status" value="1"/>
</dbReference>
<evidence type="ECO:0000313" key="7">
    <source>
        <dbReference type="Proteomes" id="UP000640426"/>
    </source>
</evidence>
<dbReference type="EMBL" id="JAELXS010000005">
    <property type="protein sequence ID" value="MBJ6122143.1"/>
    <property type="molecule type" value="Genomic_DNA"/>
</dbReference>
<dbReference type="Proteomes" id="UP000640426">
    <property type="component" value="Unassembled WGS sequence"/>
</dbReference>
<protein>
    <recommendedName>
        <fullName evidence="2">DNA-3-methyladenine glycosylase II</fullName>
        <ecNumber evidence="2">3.2.2.21</ecNumber>
    </recommendedName>
</protein>
<keyword evidence="7" id="KW-1185">Reference proteome</keyword>
<sequence>MGLSENQLRTSLDALSDIEPAFAAAIGRIGYPAPRVRDRGYATLLRTIIGQQVSVQSANAVWLKLDTMLGNASDPVVVAAATDEQLRAAGLSRQKAGYARSLADEVTSGRLDLAALPVDDEEAIAALVRVKGIGRWSAEVYLLFAEGRPDIWPAGDLAVQIEVGRILGHDTRPSERLTRELAEAWRPHRGAAAIFTWHHYGAGPDVVAAPV</sequence>
<evidence type="ECO:0000256" key="4">
    <source>
        <dbReference type="ARBA" id="ARBA00023204"/>
    </source>
</evidence>
<dbReference type="PANTHER" id="PTHR43003:SF5">
    <property type="entry name" value="DNA-3-METHYLADENINE GLYCOSYLASE"/>
    <property type="match status" value="1"/>
</dbReference>
<organism evidence="6 7">
    <name type="scientific">Sphingomonas mollis</name>
    <dbReference type="NCBI Taxonomy" id="2795726"/>
    <lineage>
        <taxon>Bacteria</taxon>
        <taxon>Pseudomonadati</taxon>
        <taxon>Pseudomonadota</taxon>
        <taxon>Alphaproteobacteria</taxon>
        <taxon>Sphingomonadales</taxon>
        <taxon>Sphingomonadaceae</taxon>
        <taxon>Sphingomonas</taxon>
    </lineage>
</organism>
<evidence type="ECO:0000256" key="2">
    <source>
        <dbReference type="ARBA" id="ARBA00012000"/>
    </source>
</evidence>
<accession>A0ABS0XQ23</accession>
<evidence type="ECO:0000259" key="5">
    <source>
        <dbReference type="SMART" id="SM00478"/>
    </source>
</evidence>
<dbReference type="CDD" id="cd00056">
    <property type="entry name" value="ENDO3c"/>
    <property type="match status" value="1"/>
</dbReference>
<reference evidence="7" key="1">
    <citation type="submission" date="2020-12" db="EMBL/GenBank/DDBJ databases">
        <title>Hymenobacter sp.</title>
        <authorList>
            <person name="Kim M.K."/>
        </authorList>
    </citation>
    <scope>NUCLEOTIDE SEQUENCE [LARGE SCALE GENOMIC DNA]</scope>
    <source>
        <strain evidence="7">BT553</strain>
    </source>
</reference>
<dbReference type="SUPFAM" id="SSF48150">
    <property type="entry name" value="DNA-glycosylase"/>
    <property type="match status" value="1"/>
</dbReference>
<name>A0ABS0XQ23_9SPHN</name>
<dbReference type="InterPro" id="IPR011257">
    <property type="entry name" value="DNA_glycosylase"/>
</dbReference>
<proteinExistence type="predicted"/>
<dbReference type="Gene3D" id="1.10.1670.40">
    <property type="match status" value="1"/>
</dbReference>
<evidence type="ECO:0000313" key="6">
    <source>
        <dbReference type="EMBL" id="MBJ6122143.1"/>
    </source>
</evidence>
<keyword evidence="3" id="KW-0227">DNA damage</keyword>
<dbReference type="PANTHER" id="PTHR43003">
    <property type="entry name" value="DNA-3-METHYLADENINE GLYCOSYLASE"/>
    <property type="match status" value="1"/>
</dbReference>
<dbReference type="SMART" id="SM00478">
    <property type="entry name" value="ENDO3c"/>
    <property type="match status" value="1"/>
</dbReference>
<comment type="caution">
    <text evidence="6">The sequence shown here is derived from an EMBL/GenBank/DDBJ whole genome shotgun (WGS) entry which is preliminary data.</text>
</comment>
<dbReference type="RefSeq" id="WP_199037563.1">
    <property type="nucleotide sequence ID" value="NZ_JAELXS010000005.1"/>
</dbReference>
<comment type="catalytic activity">
    <reaction evidence="1">
        <text>Hydrolysis of alkylated DNA, releasing 3-methyladenine, 3-methylguanine, 7-methylguanine and 7-methyladenine.</text>
        <dbReference type="EC" id="3.2.2.21"/>
    </reaction>
</comment>
<evidence type="ECO:0000256" key="3">
    <source>
        <dbReference type="ARBA" id="ARBA00022763"/>
    </source>
</evidence>
<dbReference type="Pfam" id="PF00730">
    <property type="entry name" value="HhH-GPD"/>
    <property type="match status" value="1"/>
</dbReference>